<dbReference type="SUPFAM" id="SSF81383">
    <property type="entry name" value="F-box domain"/>
    <property type="match status" value="1"/>
</dbReference>
<dbReference type="eggNOG" id="ENOG502RYTW">
    <property type="taxonomic scope" value="Eukaryota"/>
</dbReference>
<dbReference type="Pfam" id="PF08387">
    <property type="entry name" value="FBD"/>
    <property type="match status" value="1"/>
</dbReference>
<dbReference type="SUPFAM" id="SSF52047">
    <property type="entry name" value="RNI-like"/>
    <property type="match status" value="1"/>
</dbReference>
<dbReference type="STRING" id="3641.A0A061F788"/>
<dbReference type="Gramene" id="EOY12921">
    <property type="protein sequence ID" value="EOY12921"/>
    <property type="gene ID" value="TCM_031423"/>
</dbReference>
<feature type="domain" description="F-box" evidence="1">
    <location>
        <begin position="25"/>
        <end position="58"/>
    </location>
</feature>
<organism evidence="2 3">
    <name type="scientific">Theobroma cacao</name>
    <name type="common">Cacao</name>
    <name type="synonym">Cocoa</name>
    <dbReference type="NCBI Taxonomy" id="3641"/>
    <lineage>
        <taxon>Eukaryota</taxon>
        <taxon>Viridiplantae</taxon>
        <taxon>Streptophyta</taxon>
        <taxon>Embryophyta</taxon>
        <taxon>Tracheophyta</taxon>
        <taxon>Spermatophyta</taxon>
        <taxon>Magnoliopsida</taxon>
        <taxon>eudicotyledons</taxon>
        <taxon>Gunneridae</taxon>
        <taxon>Pentapetalae</taxon>
        <taxon>rosids</taxon>
        <taxon>malvids</taxon>
        <taxon>Malvales</taxon>
        <taxon>Malvaceae</taxon>
        <taxon>Byttnerioideae</taxon>
        <taxon>Theobroma</taxon>
    </lineage>
</organism>
<dbReference type="InParanoid" id="A0A061F788"/>
<dbReference type="PANTHER" id="PTHR31900">
    <property type="entry name" value="F-BOX/RNI SUPERFAMILY PROTEIN-RELATED"/>
    <property type="match status" value="1"/>
</dbReference>
<dbReference type="Proteomes" id="UP000026915">
    <property type="component" value="Chromosome 7"/>
</dbReference>
<evidence type="ECO:0000259" key="1">
    <source>
        <dbReference type="PROSITE" id="PS50181"/>
    </source>
</evidence>
<dbReference type="PANTHER" id="PTHR31900:SF34">
    <property type="entry name" value="EMB|CAB62440.1-RELATED"/>
    <property type="match status" value="1"/>
</dbReference>
<name>A0A061F788_THECC</name>
<evidence type="ECO:0000313" key="2">
    <source>
        <dbReference type="EMBL" id="EOY12921.1"/>
    </source>
</evidence>
<accession>A0A061F788</accession>
<sequence>MANSACQESNVSSKCQKLSDQETFLDRISQLPDVLLQHILSFLPTKEAMATSILSKRWLWLWTSVPVLDLEDSLFCKSNGKLRTDFIRFVTEVLILNKVASLDKFRLKFHRVYPPSSVNTWLWAAAARGIQELDITIHEFSPLLKLPCALFTAKTLHILKLTHGIVLDVPGTVSLPGLKVLHLALIKYASDASVSRLFAGCPVLQELLVQKFDGDNALALNISISTLKTLSISFSTGRGAHKLKINAPILEYLNLQDNLPLEYDIENVSSLVEANVTVSFLENRHIPLVKALSNVKCLSINWDWYTSLTLGSCKTFPLFLNLVRLELSIGCGGWSVVSRFLENSHNLEVLVLAKNANCRGLGHECCWRPPKSVPKCLLSPLTLVYFRGFEGLTYQLRVVKFILKNARVLKMMEICTNGISDPPSDSKFDMLRKLLMFPRGSKACELQFN</sequence>
<dbReference type="InterPro" id="IPR006566">
    <property type="entry name" value="FBD"/>
</dbReference>
<dbReference type="InterPro" id="IPR032675">
    <property type="entry name" value="LRR_dom_sf"/>
</dbReference>
<dbReference type="SMART" id="SM00579">
    <property type="entry name" value="FBD"/>
    <property type="match status" value="1"/>
</dbReference>
<dbReference type="PROSITE" id="PS50181">
    <property type="entry name" value="FBOX"/>
    <property type="match status" value="1"/>
</dbReference>
<gene>
    <name evidence="2" type="ORF">TCM_031423</name>
</gene>
<reference evidence="2 3" key="1">
    <citation type="journal article" date="2013" name="Genome Biol.">
        <title>The genome sequence of the most widely cultivated cacao type and its use to identify candidate genes regulating pod color.</title>
        <authorList>
            <person name="Motamayor J.C."/>
            <person name="Mockaitis K."/>
            <person name="Schmutz J."/>
            <person name="Haiminen N."/>
            <person name="Iii D.L."/>
            <person name="Cornejo O."/>
            <person name="Findley S.D."/>
            <person name="Zheng P."/>
            <person name="Utro F."/>
            <person name="Royaert S."/>
            <person name="Saski C."/>
            <person name="Jenkins J."/>
            <person name="Podicheti R."/>
            <person name="Zhao M."/>
            <person name="Scheffler B.E."/>
            <person name="Stack J.C."/>
            <person name="Feltus F.A."/>
            <person name="Mustiga G.M."/>
            <person name="Amores F."/>
            <person name="Phillips W."/>
            <person name="Marelli J.P."/>
            <person name="May G.D."/>
            <person name="Shapiro H."/>
            <person name="Ma J."/>
            <person name="Bustamante C.D."/>
            <person name="Schnell R.J."/>
            <person name="Main D."/>
            <person name="Gilbert D."/>
            <person name="Parida L."/>
            <person name="Kuhn D.N."/>
        </authorList>
    </citation>
    <scope>NUCLEOTIDE SEQUENCE [LARGE SCALE GENOMIC DNA]</scope>
    <source>
        <strain evidence="3">cv. Matina 1-6</strain>
    </source>
</reference>
<dbReference type="InterPro" id="IPR001810">
    <property type="entry name" value="F-box_dom"/>
</dbReference>
<dbReference type="FunCoup" id="A0A061F788">
    <property type="interactions" value="1595"/>
</dbReference>
<protein>
    <submittedName>
        <fullName evidence="2">F-box/RNI/FBD-like domains-containing protein, putative</fullName>
    </submittedName>
</protein>
<dbReference type="Gene3D" id="1.20.1280.50">
    <property type="match status" value="1"/>
</dbReference>
<dbReference type="InterPro" id="IPR036047">
    <property type="entry name" value="F-box-like_dom_sf"/>
</dbReference>
<dbReference type="Gene3D" id="3.80.10.10">
    <property type="entry name" value="Ribonuclease Inhibitor"/>
    <property type="match status" value="1"/>
</dbReference>
<dbReference type="InterPro" id="IPR055411">
    <property type="entry name" value="LRR_FXL15/At3g58940/PEG3-like"/>
</dbReference>
<dbReference type="CDD" id="cd22160">
    <property type="entry name" value="F-box_AtFBL13-like"/>
    <property type="match status" value="1"/>
</dbReference>
<dbReference type="InterPro" id="IPR050232">
    <property type="entry name" value="FBL13/AtMIF1-like"/>
</dbReference>
<dbReference type="HOGENOM" id="CLU_010721_1_2_1"/>
<dbReference type="InterPro" id="IPR053781">
    <property type="entry name" value="F-box_AtFBL13-like"/>
</dbReference>
<dbReference type="EMBL" id="CM001885">
    <property type="protein sequence ID" value="EOY12921.1"/>
    <property type="molecule type" value="Genomic_DNA"/>
</dbReference>
<dbReference type="AlphaFoldDB" id="A0A061F788"/>
<dbReference type="OMA" id="AKHIEYP"/>
<dbReference type="Pfam" id="PF24758">
    <property type="entry name" value="LRR_At5g56370"/>
    <property type="match status" value="1"/>
</dbReference>
<evidence type="ECO:0000313" key="3">
    <source>
        <dbReference type="Proteomes" id="UP000026915"/>
    </source>
</evidence>
<keyword evidence="3" id="KW-1185">Reference proteome</keyword>
<proteinExistence type="predicted"/>
<dbReference type="Pfam" id="PF00646">
    <property type="entry name" value="F-box"/>
    <property type="match status" value="1"/>
</dbReference>